<dbReference type="STRING" id="9402.L5L006"/>
<sequence>MKLLAVTVLLLTICSLEGALVRRQAEESNVQGLLSQYFQTVADYGKDLVDKAKGSELQAQAYLEKTQEQLTPLVKKAGNDLIHFFSYFTDLKTPAPASQ</sequence>
<evidence type="ECO:0000256" key="8">
    <source>
        <dbReference type="ARBA" id="ARBA00030900"/>
    </source>
</evidence>
<dbReference type="GO" id="GO:0042632">
    <property type="term" value="P:cholesterol homeostasis"/>
    <property type="evidence" value="ECO:0007669"/>
    <property type="project" value="TreeGrafter"/>
</dbReference>
<evidence type="ECO:0000256" key="4">
    <source>
        <dbReference type="ARBA" id="ARBA00022448"/>
    </source>
</evidence>
<evidence type="ECO:0000256" key="2">
    <source>
        <dbReference type="ARBA" id="ARBA00010232"/>
    </source>
</evidence>
<keyword evidence="10" id="KW-0449">Lipoprotein</keyword>
<dbReference type="Proteomes" id="UP000010552">
    <property type="component" value="Unassembled WGS sequence"/>
</dbReference>
<evidence type="ECO:0000256" key="7">
    <source>
        <dbReference type="ARBA" id="ARBA00023055"/>
    </source>
</evidence>
<dbReference type="InterPro" id="IPR006801">
    <property type="entry name" value="ApoA-II"/>
</dbReference>
<comment type="similarity">
    <text evidence="2">Belongs to the apolipoprotein A2 family.</text>
</comment>
<dbReference type="Gene3D" id="6.10.250.100">
    <property type="match status" value="1"/>
</dbReference>
<dbReference type="SUPFAM" id="SSF82936">
    <property type="entry name" value="Apolipoprotein A-II"/>
    <property type="match status" value="1"/>
</dbReference>
<evidence type="ECO:0000313" key="11">
    <source>
        <dbReference type="Proteomes" id="UP000010552"/>
    </source>
</evidence>
<dbReference type="GO" id="GO:0042157">
    <property type="term" value="P:lipoprotein metabolic process"/>
    <property type="evidence" value="ECO:0007669"/>
    <property type="project" value="InterPro"/>
</dbReference>
<dbReference type="GO" id="GO:0030301">
    <property type="term" value="P:cholesterol transport"/>
    <property type="evidence" value="ECO:0007669"/>
    <property type="project" value="TreeGrafter"/>
</dbReference>
<keyword evidence="9" id="KW-0732">Signal</keyword>
<keyword evidence="7" id="KW-0445">Lipid transport</keyword>
<evidence type="ECO:0000256" key="5">
    <source>
        <dbReference type="ARBA" id="ARBA00022525"/>
    </source>
</evidence>
<accession>L5L006</accession>
<dbReference type="AlphaFoldDB" id="L5L006"/>
<dbReference type="OrthoDB" id="9450770at2759"/>
<proteinExistence type="inferred from homology"/>
<dbReference type="GO" id="GO:0120020">
    <property type="term" value="F:cholesterol transfer activity"/>
    <property type="evidence" value="ECO:0007669"/>
    <property type="project" value="TreeGrafter"/>
</dbReference>
<dbReference type="FunCoup" id="L5L006">
    <property type="interactions" value="177"/>
</dbReference>
<dbReference type="EMBL" id="KB030474">
    <property type="protein sequence ID" value="ELK16368.1"/>
    <property type="molecule type" value="Genomic_DNA"/>
</dbReference>
<dbReference type="PANTHER" id="PTHR11027">
    <property type="entry name" value="APOLIPOPROTEIN A-II"/>
    <property type="match status" value="1"/>
</dbReference>
<dbReference type="PANTHER" id="PTHR11027:SF0">
    <property type="entry name" value="APOLIPOPROTEIN A-II"/>
    <property type="match status" value="1"/>
</dbReference>
<evidence type="ECO:0000256" key="3">
    <source>
        <dbReference type="ARBA" id="ARBA00022421"/>
    </source>
</evidence>
<dbReference type="InterPro" id="IPR036172">
    <property type="entry name" value="ApoA-II_sf"/>
</dbReference>
<evidence type="ECO:0000256" key="6">
    <source>
        <dbReference type="ARBA" id="ARBA00022850"/>
    </source>
</evidence>
<protein>
    <recommendedName>
        <fullName evidence="3">Apolipoprotein A-II</fullName>
    </recommendedName>
    <alternativeName>
        <fullName evidence="8">Apolipoprotein A2</fullName>
    </alternativeName>
</protein>
<name>L5L006_PTEAL</name>
<keyword evidence="11" id="KW-1185">Reference proteome</keyword>
<comment type="subcellular location">
    <subcellularLocation>
        <location evidence="1">Secreted</location>
    </subcellularLocation>
</comment>
<dbReference type="Pfam" id="PF04711">
    <property type="entry name" value="ApoA-II"/>
    <property type="match status" value="1"/>
</dbReference>
<dbReference type="eggNOG" id="ENOG502SVYZ">
    <property type="taxonomic scope" value="Eukaryota"/>
</dbReference>
<dbReference type="GO" id="GO:0008035">
    <property type="term" value="F:high-density lipoprotein particle binding"/>
    <property type="evidence" value="ECO:0007669"/>
    <property type="project" value="TreeGrafter"/>
</dbReference>
<evidence type="ECO:0000256" key="1">
    <source>
        <dbReference type="ARBA" id="ARBA00004613"/>
    </source>
</evidence>
<dbReference type="InParanoid" id="L5L006"/>
<evidence type="ECO:0000256" key="9">
    <source>
        <dbReference type="SAM" id="SignalP"/>
    </source>
</evidence>
<keyword evidence="4" id="KW-0813">Transport</keyword>
<reference evidence="11" key="1">
    <citation type="journal article" date="2013" name="Science">
        <title>Comparative analysis of bat genomes provides insight into the evolution of flight and immunity.</title>
        <authorList>
            <person name="Zhang G."/>
            <person name="Cowled C."/>
            <person name="Shi Z."/>
            <person name="Huang Z."/>
            <person name="Bishop-Lilly K.A."/>
            <person name="Fang X."/>
            <person name="Wynne J.W."/>
            <person name="Xiong Z."/>
            <person name="Baker M.L."/>
            <person name="Zhao W."/>
            <person name="Tachedjian M."/>
            <person name="Zhu Y."/>
            <person name="Zhou P."/>
            <person name="Jiang X."/>
            <person name="Ng J."/>
            <person name="Yang L."/>
            <person name="Wu L."/>
            <person name="Xiao J."/>
            <person name="Feng Y."/>
            <person name="Chen Y."/>
            <person name="Sun X."/>
            <person name="Zhang Y."/>
            <person name="Marsh G.A."/>
            <person name="Crameri G."/>
            <person name="Broder C.C."/>
            <person name="Frey K.G."/>
            <person name="Wang L.F."/>
            <person name="Wang J."/>
        </authorList>
    </citation>
    <scope>NUCLEOTIDE SEQUENCE [LARGE SCALE GENOMIC DNA]</scope>
</reference>
<keyword evidence="5" id="KW-0964">Secreted</keyword>
<dbReference type="KEGG" id="pale:102896254"/>
<organism evidence="10 11">
    <name type="scientific">Pteropus alecto</name>
    <name type="common">Black flying fox</name>
    <dbReference type="NCBI Taxonomy" id="9402"/>
    <lineage>
        <taxon>Eukaryota</taxon>
        <taxon>Metazoa</taxon>
        <taxon>Chordata</taxon>
        <taxon>Craniata</taxon>
        <taxon>Vertebrata</taxon>
        <taxon>Euteleostomi</taxon>
        <taxon>Mammalia</taxon>
        <taxon>Eutheria</taxon>
        <taxon>Laurasiatheria</taxon>
        <taxon>Chiroptera</taxon>
        <taxon>Yinpterochiroptera</taxon>
        <taxon>Pteropodoidea</taxon>
        <taxon>Pteropodidae</taxon>
        <taxon>Pteropodinae</taxon>
        <taxon>Pteropus</taxon>
    </lineage>
</organism>
<feature type="chain" id="PRO_5003969677" description="Apolipoprotein A-II" evidence="9">
    <location>
        <begin position="19"/>
        <end position="99"/>
    </location>
</feature>
<evidence type="ECO:0000313" key="10">
    <source>
        <dbReference type="EMBL" id="ELK16368.1"/>
    </source>
</evidence>
<keyword evidence="6" id="KW-0345">HDL</keyword>
<feature type="signal peptide" evidence="9">
    <location>
        <begin position="1"/>
        <end position="18"/>
    </location>
</feature>
<dbReference type="GO" id="GO:0034366">
    <property type="term" value="C:spherical high-density lipoprotein particle"/>
    <property type="evidence" value="ECO:0007669"/>
    <property type="project" value="TreeGrafter"/>
</dbReference>
<gene>
    <name evidence="10" type="ORF">PAL_GLEAN10017941</name>
</gene>
<dbReference type="GO" id="GO:0008289">
    <property type="term" value="F:lipid binding"/>
    <property type="evidence" value="ECO:0007669"/>
    <property type="project" value="InterPro"/>
</dbReference>